<organism evidence="1 2">
    <name type="scientific">Smallanthus sonchifolius</name>
    <dbReference type="NCBI Taxonomy" id="185202"/>
    <lineage>
        <taxon>Eukaryota</taxon>
        <taxon>Viridiplantae</taxon>
        <taxon>Streptophyta</taxon>
        <taxon>Embryophyta</taxon>
        <taxon>Tracheophyta</taxon>
        <taxon>Spermatophyta</taxon>
        <taxon>Magnoliopsida</taxon>
        <taxon>eudicotyledons</taxon>
        <taxon>Gunneridae</taxon>
        <taxon>Pentapetalae</taxon>
        <taxon>asterids</taxon>
        <taxon>campanulids</taxon>
        <taxon>Asterales</taxon>
        <taxon>Asteraceae</taxon>
        <taxon>Asteroideae</taxon>
        <taxon>Heliantheae alliance</taxon>
        <taxon>Millerieae</taxon>
        <taxon>Smallanthus</taxon>
    </lineage>
</organism>
<keyword evidence="2" id="KW-1185">Reference proteome</keyword>
<dbReference type="EMBL" id="CM042021">
    <property type="protein sequence ID" value="KAI3817283.1"/>
    <property type="molecule type" value="Genomic_DNA"/>
</dbReference>
<accession>A0ACB9J9Y3</accession>
<evidence type="ECO:0000313" key="1">
    <source>
        <dbReference type="EMBL" id="KAI3817283.1"/>
    </source>
</evidence>
<reference evidence="2" key="1">
    <citation type="journal article" date="2022" name="Mol. Ecol. Resour.">
        <title>The genomes of chicory, endive, great burdock and yacon provide insights into Asteraceae palaeo-polyploidization history and plant inulin production.</title>
        <authorList>
            <person name="Fan W."/>
            <person name="Wang S."/>
            <person name="Wang H."/>
            <person name="Wang A."/>
            <person name="Jiang F."/>
            <person name="Liu H."/>
            <person name="Zhao H."/>
            <person name="Xu D."/>
            <person name="Zhang Y."/>
        </authorList>
    </citation>
    <scope>NUCLEOTIDE SEQUENCE [LARGE SCALE GENOMIC DNA]</scope>
    <source>
        <strain evidence="2">cv. Yunnan</strain>
    </source>
</reference>
<dbReference type="Proteomes" id="UP001056120">
    <property type="component" value="Linkage Group LG04"/>
</dbReference>
<sequence>MTGSRPTQRWYQASLQDPKQRAVETEWILLEEREEIINRLQRISTIHNRQFSGIRVRVCFVIFFGTGAGLGTWEYKADVFINGDSTWLLILLSVLSSVSPRLLMFSFSTDQSPEHRNRTVMIPEYLMFIFGARKDFIAPCKCKGTSREVSSNTLVEPFSCLSRWLYSQIINRGIVSLRPLLMKPAQQRLFSLTTWQRL</sequence>
<evidence type="ECO:0000313" key="2">
    <source>
        <dbReference type="Proteomes" id="UP001056120"/>
    </source>
</evidence>
<proteinExistence type="predicted"/>
<gene>
    <name evidence="1" type="ORF">L1987_11072</name>
</gene>
<comment type="caution">
    <text evidence="1">The sequence shown here is derived from an EMBL/GenBank/DDBJ whole genome shotgun (WGS) entry which is preliminary data.</text>
</comment>
<reference evidence="1 2" key="2">
    <citation type="journal article" date="2022" name="Mol. Ecol. Resour.">
        <title>The genomes of chicory, endive, great burdock and yacon provide insights into Asteraceae paleo-polyploidization history and plant inulin production.</title>
        <authorList>
            <person name="Fan W."/>
            <person name="Wang S."/>
            <person name="Wang H."/>
            <person name="Wang A."/>
            <person name="Jiang F."/>
            <person name="Liu H."/>
            <person name="Zhao H."/>
            <person name="Xu D."/>
            <person name="Zhang Y."/>
        </authorList>
    </citation>
    <scope>NUCLEOTIDE SEQUENCE [LARGE SCALE GENOMIC DNA]</scope>
    <source>
        <strain evidence="2">cv. Yunnan</strain>
        <tissue evidence="1">Leaves</tissue>
    </source>
</reference>
<protein>
    <submittedName>
        <fullName evidence="1">Uncharacterized protein</fullName>
    </submittedName>
</protein>
<name>A0ACB9J9Y3_9ASTR</name>